<reference evidence="3" key="2">
    <citation type="submission" date="2021-04" db="EMBL/GenBank/DDBJ databases">
        <authorList>
            <person name="Gilroy R."/>
        </authorList>
    </citation>
    <scope>NUCLEOTIDE SEQUENCE</scope>
    <source>
        <strain evidence="3">ChiHecec2B26-12326</strain>
    </source>
</reference>
<name>A0A9D1XR31_9BACT</name>
<dbReference type="Pfam" id="PF05036">
    <property type="entry name" value="SPOR"/>
    <property type="match status" value="1"/>
</dbReference>
<dbReference type="Gene3D" id="3.30.70.1070">
    <property type="entry name" value="Sporulation related repeat"/>
    <property type="match status" value="1"/>
</dbReference>
<dbReference type="InterPro" id="IPR040495">
    <property type="entry name" value="HU-CCDC81_bac_1"/>
</dbReference>
<dbReference type="PROSITE" id="PS51724">
    <property type="entry name" value="SPOR"/>
    <property type="match status" value="1"/>
</dbReference>
<comment type="caution">
    <text evidence="3">The sequence shown here is derived from an EMBL/GenBank/DDBJ whole genome shotgun (WGS) entry which is preliminary data.</text>
</comment>
<dbReference type="GO" id="GO:0042834">
    <property type="term" value="F:peptidoglycan binding"/>
    <property type="evidence" value="ECO:0007669"/>
    <property type="project" value="InterPro"/>
</dbReference>
<dbReference type="SUPFAM" id="SSF110997">
    <property type="entry name" value="Sporulation related repeat"/>
    <property type="match status" value="1"/>
</dbReference>
<dbReference type="AlphaFoldDB" id="A0A9D1XR31"/>
<reference evidence="3" key="1">
    <citation type="journal article" date="2021" name="PeerJ">
        <title>Extensive microbial diversity within the chicken gut microbiome revealed by metagenomics and culture.</title>
        <authorList>
            <person name="Gilroy R."/>
            <person name="Ravi A."/>
            <person name="Getino M."/>
            <person name="Pursley I."/>
            <person name="Horton D.L."/>
            <person name="Alikhan N.F."/>
            <person name="Baker D."/>
            <person name="Gharbi K."/>
            <person name="Hall N."/>
            <person name="Watson M."/>
            <person name="Adriaenssens E.M."/>
            <person name="Foster-Nyarko E."/>
            <person name="Jarju S."/>
            <person name="Secka A."/>
            <person name="Antonio M."/>
            <person name="Oren A."/>
            <person name="Chaudhuri R.R."/>
            <person name="La Ragione R."/>
            <person name="Hildebrand F."/>
            <person name="Pallen M.J."/>
        </authorList>
    </citation>
    <scope>NUCLEOTIDE SEQUENCE</scope>
    <source>
        <strain evidence="3">ChiHecec2B26-12326</strain>
    </source>
</reference>
<dbReference type="InterPro" id="IPR036680">
    <property type="entry name" value="SPOR-like_sf"/>
</dbReference>
<feature type="region of interest" description="Disordered" evidence="1">
    <location>
        <begin position="218"/>
        <end position="269"/>
    </location>
</feature>
<dbReference type="EMBL" id="DXEN01000022">
    <property type="protein sequence ID" value="HIX85731.1"/>
    <property type="molecule type" value="Genomic_DNA"/>
</dbReference>
<evidence type="ECO:0000313" key="4">
    <source>
        <dbReference type="Proteomes" id="UP000823847"/>
    </source>
</evidence>
<proteinExistence type="predicted"/>
<dbReference type="Proteomes" id="UP000823847">
    <property type="component" value="Unassembled WGS sequence"/>
</dbReference>
<protein>
    <submittedName>
        <fullName evidence="3">SPOR domain-containing protein</fullName>
    </submittedName>
</protein>
<organism evidence="3 4">
    <name type="scientific">Candidatus Parabacteroides intestinigallinarum</name>
    <dbReference type="NCBI Taxonomy" id="2838722"/>
    <lineage>
        <taxon>Bacteria</taxon>
        <taxon>Pseudomonadati</taxon>
        <taxon>Bacteroidota</taxon>
        <taxon>Bacteroidia</taxon>
        <taxon>Bacteroidales</taxon>
        <taxon>Tannerellaceae</taxon>
        <taxon>Parabacteroides</taxon>
    </lineage>
</organism>
<dbReference type="Pfam" id="PF18175">
    <property type="entry name" value="HU-CCDC81_bac_2"/>
    <property type="match status" value="1"/>
</dbReference>
<evidence type="ECO:0000259" key="2">
    <source>
        <dbReference type="PROSITE" id="PS51724"/>
    </source>
</evidence>
<evidence type="ECO:0000313" key="3">
    <source>
        <dbReference type="EMBL" id="HIX85731.1"/>
    </source>
</evidence>
<feature type="compositionally biased region" description="Pro residues" evidence="1">
    <location>
        <begin position="218"/>
        <end position="231"/>
    </location>
</feature>
<gene>
    <name evidence="3" type="ORF">H9848_03865</name>
</gene>
<dbReference type="InterPro" id="IPR007730">
    <property type="entry name" value="SPOR-like_dom"/>
</dbReference>
<feature type="domain" description="SPOR" evidence="2">
    <location>
        <begin position="269"/>
        <end position="345"/>
    </location>
</feature>
<dbReference type="Pfam" id="PF18174">
    <property type="entry name" value="HU-CCDC81_bac_1"/>
    <property type="match status" value="1"/>
</dbReference>
<accession>A0A9D1XR31</accession>
<dbReference type="InterPro" id="IPR041268">
    <property type="entry name" value="HU-CCDC81_bac_2"/>
</dbReference>
<evidence type="ECO:0000256" key="1">
    <source>
        <dbReference type="SAM" id="MobiDB-lite"/>
    </source>
</evidence>
<sequence>MMRLTTHIERLLLTNDCVIVPGFGGFVSRTIPEAKEEEAHRFRPVRKEIVFNGTLRHTDGLLPESYMRMYGVDYQEARLMMDEDIESLRATLEREKRITLGRIGAFSVGEEGQVIFSPGDSVVLNADSYGLATFHFPALHPLSEEETPDTGVQITGKRARKDVFYIPISRKWARVIAASAAVVALFLLTSTPIRDVNPSAYTASFIPTEMIHSRFEAPLPPTVETPAPPTATPNGTDAAKPAKKEETAETASSAPAPKRENKPTARRVASQPKMYHIVIASFPSEEQANEYVAGVDPSVREQAGIVARDGKYRVYARKFDNRTDAENYMATLRNVAKYKDAWLFISR</sequence>